<proteinExistence type="predicted"/>
<keyword evidence="1" id="KW-0732">Signal</keyword>
<feature type="signal peptide" evidence="1">
    <location>
        <begin position="1"/>
        <end position="20"/>
    </location>
</feature>
<dbReference type="RefSeq" id="WP_194106025.1">
    <property type="nucleotide sequence ID" value="NZ_JADFFM010000001.1"/>
</dbReference>
<evidence type="ECO:0000313" key="2">
    <source>
        <dbReference type="EMBL" id="MBE9666684.1"/>
    </source>
</evidence>
<accession>A0ABR9XHY5</accession>
<sequence length="69" mass="7658">MKKITSLCVAMLCLISLAFAQSKTVVAKDEVKTKKTTTIPQKVHNVFSKHKKYNGTKTKHVVKTAKVKA</sequence>
<evidence type="ECO:0000313" key="3">
    <source>
        <dbReference type="Proteomes" id="UP000632774"/>
    </source>
</evidence>
<feature type="chain" id="PRO_5045799926" evidence="1">
    <location>
        <begin position="21"/>
        <end position="69"/>
    </location>
</feature>
<protein>
    <submittedName>
        <fullName evidence="2">Uncharacterized protein</fullName>
    </submittedName>
</protein>
<dbReference type="Proteomes" id="UP000632774">
    <property type="component" value="Unassembled WGS sequence"/>
</dbReference>
<gene>
    <name evidence="2" type="ORF">IRJ18_09950</name>
</gene>
<organism evidence="2 3">
    <name type="scientific">Mucilaginibacter boryungensis</name>
    <dbReference type="NCBI Taxonomy" id="768480"/>
    <lineage>
        <taxon>Bacteria</taxon>
        <taxon>Pseudomonadati</taxon>
        <taxon>Bacteroidota</taxon>
        <taxon>Sphingobacteriia</taxon>
        <taxon>Sphingobacteriales</taxon>
        <taxon>Sphingobacteriaceae</taxon>
        <taxon>Mucilaginibacter</taxon>
    </lineage>
</organism>
<evidence type="ECO:0000256" key="1">
    <source>
        <dbReference type="SAM" id="SignalP"/>
    </source>
</evidence>
<comment type="caution">
    <text evidence="2">The sequence shown here is derived from an EMBL/GenBank/DDBJ whole genome shotgun (WGS) entry which is preliminary data.</text>
</comment>
<name>A0ABR9XHY5_9SPHI</name>
<dbReference type="EMBL" id="JADFFM010000001">
    <property type="protein sequence ID" value="MBE9666684.1"/>
    <property type="molecule type" value="Genomic_DNA"/>
</dbReference>
<keyword evidence="3" id="KW-1185">Reference proteome</keyword>
<reference evidence="2 3" key="1">
    <citation type="submission" date="2020-10" db="EMBL/GenBank/DDBJ databases">
        <title>Mucilaginibacter mali sp. nov., isolated from rhizosphere soil of apple orchard.</title>
        <authorList>
            <person name="Lee J.-S."/>
            <person name="Kim H.S."/>
            <person name="Kim J.-S."/>
        </authorList>
    </citation>
    <scope>NUCLEOTIDE SEQUENCE [LARGE SCALE GENOMIC DNA]</scope>
    <source>
        <strain evidence="2 3">KCTC 23157</strain>
    </source>
</reference>